<evidence type="ECO:0000256" key="15">
    <source>
        <dbReference type="ARBA" id="ARBA00023242"/>
    </source>
</evidence>
<keyword evidence="14" id="KW-0472">Membrane</keyword>
<dbReference type="Gene3D" id="2.130.10.10">
    <property type="entry name" value="YVTN repeat-like/Quinoprotein amine dehydrogenase"/>
    <property type="match status" value="1"/>
</dbReference>
<proteinExistence type="inferred from homology"/>
<evidence type="ECO:0000256" key="13">
    <source>
        <dbReference type="ARBA" id="ARBA00023132"/>
    </source>
</evidence>
<dbReference type="GO" id="GO:0006606">
    <property type="term" value="P:protein import into nucleus"/>
    <property type="evidence" value="ECO:0007669"/>
    <property type="project" value="TreeGrafter"/>
</dbReference>
<evidence type="ECO:0000256" key="5">
    <source>
        <dbReference type="ARBA" id="ARBA00022448"/>
    </source>
</evidence>
<dbReference type="PANTHER" id="PTHR11024:SF2">
    <property type="entry name" value="PROTEIN SEC13 HOMOLOG"/>
    <property type="match status" value="1"/>
</dbReference>
<dbReference type="GO" id="GO:0030127">
    <property type="term" value="C:COPII vesicle coat"/>
    <property type="evidence" value="ECO:0007669"/>
    <property type="project" value="TreeGrafter"/>
</dbReference>
<dbReference type="OrthoDB" id="364224at2759"/>
<comment type="function">
    <text evidence="17">Component of the coat protein complex II (COPII) which promotes the formation of transport vesicles from the endoplasmic reticulum (ER). The coat has two main functions, the physical deformation of the endoplasmic reticulum membrane into vesicles and the selection of cargo molecules. It also functions as a component of the nuclear pore complex (NPC). NPC components, collectively referred to as nucleoporins (NUPs), can play the role of both NPC structural components and of docking or interaction partners for transiently associated nuclear transport factors. SEC13 is required for efficient mRNA export from the nucleus to the cytoplasm and for correct nuclear pore biogenesis and distribution.</text>
</comment>
<keyword evidence="16" id="KW-0968">Cytoplasmic vesicle</keyword>
<evidence type="ECO:0000256" key="10">
    <source>
        <dbReference type="ARBA" id="ARBA00022892"/>
    </source>
</evidence>
<keyword evidence="11" id="KW-0653">Protein transport</keyword>
<evidence type="ECO:0000256" key="7">
    <source>
        <dbReference type="ARBA" id="ARBA00022737"/>
    </source>
</evidence>
<protein>
    <submittedName>
        <fullName evidence="19">Protein transporter SEC13</fullName>
    </submittedName>
</protein>
<dbReference type="Pfam" id="PF00400">
    <property type="entry name" value="WD40"/>
    <property type="match status" value="4"/>
</dbReference>
<sequence>MGGLKVGVPMAGIDPTVMDYVSSSERGISNLKMAATAGQDSVPIETHHDDMIHDAQLDFYGKRLATCSSDRTIKIFDVVNGEPQRQNAGVTLKGHTGPVWQVAWAHPKYGHILASCSYDGKVLIWKEQQGGAGTATTSNTAYGQVPYGAAPGAAVGGAGNWSRVKEHSLHTASVNSISWAPHELGAIVACASSDGKLSVLTFKNDGTWGADIFNAHNVGCNAVSWAPATLPGSLITPTPGVPGPNQGNNLPTANSVKRFASAGCDNLVKIWGFREDNQTWVEEEVLKGHTDWVRDVAWAPNIGLPRSYIATASQDRTVIIWSKNTPNAPWTQTFLNPVAASGTAAGDNKFPDVVWRVSWSLAGNILAASCGDGKVTLWKENLKGTWECISEMAN</sequence>
<keyword evidence="20" id="KW-1185">Reference proteome</keyword>
<dbReference type="InterPro" id="IPR036322">
    <property type="entry name" value="WD40_repeat_dom_sf"/>
</dbReference>
<keyword evidence="9" id="KW-0256">Endoplasmic reticulum</keyword>
<evidence type="ECO:0000256" key="17">
    <source>
        <dbReference type="ARBA" id="ARBA00025261"/>
    </source>
</evidence>
<dbReference type="FunFam" id="2.130.10.10:FF:000904">
    <property type="entry name" value="Probable SEC13-protein transport protein"/>
    <property type="match status" value="1"/>
</dbReference>
<dbReference type="AlphaFoldDB" id="A0A5N5QFF7"/>
<keyword evidence="10" id="KW-0931">ER-Golgi transport</keyword>
<evidence type="ECO:0000256" key="6">
    <source>
        <dbReference type="ARBA" id="ARBA00022574"/>
    </source>
</evidence>
<keyword evidence="7" id="KW-0677">Repeat</keyword>
<dbReference type="SUPFAM" id="SSF50978">
    <property type="entry name" value="WD40 repeat-like"/>
    <property type="match status" value="1"/>
</dbReference>
<name>A0A5N5QFF7_9AGAM</name>
<evidence type="ECO:0000256" key="16">
    <source>
        <dbReference type="ARBA" id="ARBA00023329"/>
    </source>
</evidence>
<keyword evidence="12" id="KW-0811">Translocation</keyword>
<dbReference type="GO" id="GO:0051028">
    <property type="term" value="P:mRNA transport"/>
    <property type="evidence" value="ECO:0007669"/>
    <property type="project" value="UniProtKB-KW"/>
</dbReference>
<organism evidence="19 20">
    <name type="scientific">Ceratobasidium theobromae</name>
    <dbReference type="NCBI Taxonomy" id="1582974"/>
    <lineage>
        <taxon>Eukaryota</taxon>
        <taxon>Fungi</taxon>
        <taxon>Dikarya</taxon>
        <taxon>Basidiomycota</taxon>
        <taxon>Agaricomycotina</taxon>
        <taxon>Agaricomycetes</taxon>
        <taxon>Cantharellales</taxon>
        <taxon>Ceratobasidiaceae</taxon>
        <taxon>Ceratobasidium</taxon>
    </lineage>
</organism>
<feature type="repeat" description="WD" evidence="18">
    <location>
        <begin position="92"/>
        <end position="126"/>
    </location>
</feature>
<gene>
    <name evidence="19" type="ORF">CTheo_6289</name>
</gene>
<evidence type="ECO:0000256" key="2">
    <source>
        <dbReference type="ARBA" id="ARBA00004397"/>
    </source>
</evidence>
<dbReference type="GO" id="GO:0090114">
    <property type="term" value="P:COPII-coated vesicle budding"/>
    <property type="evidence" value="ECO:0007669"/>
    <property type="project" value="TreeGrafter"/>
</dbReference>
<accession>A0A5N5QFF7</accession>
<evidence type="ECO:0000256" key="18">
    <source>
        <dbReference type="PROSITE-ProRule" id="PRU00221"/>
    </source>
</evidence>
<evidence type="ECO:0000256" key="11">
    <source>
        <dbReference type="ARBA" id="ARBA00022927"/>
    </source>
</evidence>
<keyword evidence="13" id="KW-0906">Nuclear pore complex</keyword>
<dbReference type="GO" id="GO:0031080">
    <property type="term" value="C:nuclear pore outer ring"/>
    <property type="evidence" value="ECO:0007669"/>
    <property type="project" value="TreeGrafter"/>
</dbReference>
<dbReference type="InterPro" id="IPR037363">
    <property type="entry name" value="Sec13/Seh1_fam"/>
</dbReference>
<keyword evidence="8" id="KW-0509">mRNA transport</keyword>
<reference evidence="19 20" key="1">
    <citation type="journal article" date="2019" name="Fungal Biol. Biotechnol.">
        <title>Draft genome sequence of fastidious pathogen Ceratobasidium theobromae, which causes vascular-streak dieback in Theobroma cacao.</title>
        <authorList>
            <person name="Ali S.S."/>
            <person name="Asman A."/>
            <person name="Shao J."/>
            <person name="Firmansyah A.P."/>
            <person name="Susilo A.W."/>
            <person name="Rosmana A."/>
            <person name="McMahon P."/>
            <person name="Junaid M."/>
            <person name="Guest D."/>
            <person name="Kheng T.Y."/>
            <person name="Meinhardt L.W."/>
            <person name="Bailey B.A."/>
        </authorList>
    </citation>
    <scope>NUCLEOTIDE SEQUENCE [LARGE SCALE GENOMIC DNA]</scope>
    <source>
        <strain evidence="19 20">CT2</strain>
    </source>
</reference>
<evidence type="ECO:0000256" key="14">
    <source>
        <dbReference type="ARBA" id="ARBA00023136"/>
    </source>
</evidence>
<dbReference type="Proteomes" id="UP000383932">
    <property type="component" value="Unassembled WGS sequence"/>
</dbReference>
<dbReference type="GO" id="GO:0032008">
    <property type="term" value="P:positive regulation of TOR signaling"/>
    <property type="evidence" value="ECO:0007669"/>
    <property type="project" value="TreeGrafter"/>
</dbReference>
<evidence type="ECO:0000256" key="9">
    <source>
        <dbReference type="ARBA" id="ARBA00022824"/>
    </source>
</evidence>
<keyword evidence="6 18" id="KW-0853">WD repeat</keyword>
<dbReference type="GO" id="GO:0005198">
    <property type="term" value="F:structural molecule activity"/>
    <property type="evidence" value="ECO:0007669"/>
    <property type="project" value="InterPro"/>
</dbReference>
<comment type="similarity">
    <text evidence="4">Belongs to the WD repeat SEC13 family.</text>
</comment>
<evidence type="ECO:0000256" key="1">
    <source>
        <dbReference type="ARBA" id="ARBA00004299"/>
    </source>
</evidence>
<comment type="caution">
    <text evidence="19">The sequence shown here is derived from an EMBL/GenBank/DDBJ whole genome shotgun (WGS) entry which is preliminary data.</text>
</comment>
<dbReference type="SMART" id="SM00320">
    <property type="entry name" value="WD40"/>
    <property type="match status" value="6"/>
</dbReference>
<keyword evidence="5" id="KW-0813">Transport</keyword>
<dbReference type="PROSITE" id="PS50294">
    <property type="entry name" value="WD_REPEATS_REGION"/>
    <property type="match status" value="2"/>
</dbReference>
<dbReference type="GO" id="GO:0005789">
    <property type="term" value="C:endoplasmic reticulum membrane"/>
    <property type="evidence" value="ECO:0007669"/>
    <property type="project" value="UniProtKB-SubCell"/>
</dbReference>
<comment type="subcellular location">
    <subcellularLocation>
        <location evidence="1">Cytoplasmic vesicle</location>
        <location evidence="1">COPII-coated vesicle membrane</location>
        <topology evidence="1">Peripheral membrane protein</topology>
        <orientation evidence="1">Cytoplasmic side</orientation>
    </subcellularLocation>
    <subcellularLocation>
        <location evidence="2">Endoplasmic reticulum membrane</location>
        <topology evidence="2">Peripheral membrane protein</topology>
        <orientation evidence="2">Cytoplasmic side</orientation>
    </subcellularLocation>
    <subcellularLocation>
        <location evidence="3">Nucleus</location>
        <location evidence="3">Nuclear pore complex</location>
    </subcellularLocation>
</comment>
<dbReference type="InterPro" id="IPR001680">
    <property type="entry name" value="WD40_rpt"/>
</dbReference>
<dbReference type="EMBL" id="SSOP01000183">
    <property type="protein sequence ID" value="KAB5590263.1"/>
    <property type="molecule type" value="Genomic_DNA"/>
</dbReference>
<evidence type="ECO:0000256" key="4">
    <source>
        <dbReference type="ARBA" id="ARBA00010102"/>
    </source>
</evidence>
<evidence type="ECO:0000256" key="12">
    <source>
        <dbReference type="ARBA" id="ARBA00023010"/>
    </source>
</evidence>
<evidence type="ECO:0000256" key="8">
    <source>
        <dbReference type="ARBA" id="ARBA00022816"/>
    </source>
</evidence>
<dbReference type="PROSITE" id="PS50082">
    <property type="entry name" value="WD_REPEATS_2"/>
    <property type="match status" value="2"/>
</dbReference>
<dbReference type="InterPro" id="IPR015943">
    <property type="entry name" value="WD40/YVTN_repeat-like_dom_sf"/>
</dbReference>
<evidence type="ECO:0000256" key="3">
    <source>
        <dbReference type="ARBA" id="ARBA00004567"/>
    </source>
</evidence>
<feature type="repeat" description="WD" evidence="18">
    <location>
        <begin position="286"/>
        <end position="322"/>
    </location>
</feature>
<evidence type="ECO:0000313" key="20">
    <source>
        <dbReference type="Proteomes" id="UP000383932"/>
    </source>
</evidence>
<dbReference type="GO" id="GO:0032527">
    <property type="term" value="P:protein exit from endoplasmic reticulum"/>
    <property type="evidence" value="ECO:0007669"/>
    <property type="project" value="TreeGrafter"/>
</dbReference>
<evidence type="ECO:0000313" key="19">
    <source>
        <dbReference type="EMBL" id="KAB5590263.1"/>
    </source>
</evidence>
<dbReference type="PANTHER" id="PTHR11024">
    <property type="entry name" value="NUCLEAR PORE COMPLEX PROTEIN SEC13 / SEH1 FAMILY MEMBER"/>
    <property type="match status" value="1"/>
</dbReference>
<keyword evidence="15" id="KW-0539">Nucleus</keyword>